<proteinExistence type="predicted"/>
<evidence type="ECO:0000313" key="2">
    <source>
        <dbReference type="EMBL" id="TXN13616.1"/>
    </source>
</evidence>
<dbReference type="RefSeq" id="WP_147725012.1">
    <property type="nucleotide sequence ID" value="NZ_VRMQ01000011.1"/>
</dbReference>
<dbReference type="Pfam" id="PF20469">
    <property type="entry name" value="OLD-like_TOPRIM"/>
    <property type="match status" value="1"/>
</dbReference>
<name>A0AA46QTN2_VIBPH</name>
<comment type="caution">
    <text evidence="2">The sequence shown here is derived from an EMBL/GenBank/DDBJ whole genome shotgun (WGS) entry which is preliminary data.</text>
</comment>
<evidence type="ECO:0000259" key="1">
    <source>
        <dbReference type="Pfam" id="PF20469"/>
    </source>
</evidence>
<dbReference type="AlphaFoldDB" id="A0AA46QTN2"/>
<evidence type="ECO:0000313" key="3">
    <source>
        <dbReference type="Proteomes" id="UP000321504"/>
    </source>
</evidence>
<feature type="domain" description="OLD protein-like TOPRIM" evidence="1">
    <location>
        <begin position="15"/>
        <end position="83"/>
    </location>
</feature>
<dbReference type="Proteomes" id="UP000321504">
    <property type="component" value="Unassembled WGS sequence"/>
</dbReference>
<protein>
    <recommendedName>
        <fullName evidence="1">OLD protein-like TOPRIM domain-containing protein</fullName>
    </recommendedName>
</protein>
<gene>
    <name evidence="2" type="ORF">FVP01_23300</name>
</gene>
<sequence>MRNPLLRSTGVIDGLFYEAVIVTESDADRAFYQEINERLLRHSPERGISNCLFINAQNKQTVHQIIKPLRELGIPAVAIVDVDILKEGGQVWSNFLSSGFVPQISQTPLGSIRQAIKQKFSELAIDMKRDGGISSLPNDEKEAAENLLNQLREYGLFVVPNGELECWLKNLEASGHGPKWLVEIFEKMGENPDLDDYVKPETGDVWDFIGSIKEWTSSVNRKGIPAKI</sequence>
<dbReference type="InterPro" id="IPR034139">
    <property type="entry name" value="TOPRIM_OLD"/>
</dbReference>
<dbReference type="EMBL" id="VRMQ01000011">
    <property type="protein sequence ID" value="TXN13616.1"/>
    <property type="molecule type" value="Genomic_DNA"/>
</dbReference>
<reference evidence="2 3" key="1">
    <citation type="submission" date="2019-08" db="EMBL/GenBank/DDBJ databases">
        <title>Emerging of two pre-pandemic pathogenic O4:KUT lineages of Vibrio parahaemolyticus in coastal eastern China.</title>
        <authorList>
            <person name="Yu H."/>
        </authorList>
    </citation>
    <scope>NUCLEOTIDE SEQUENCE [LARGE SCALE GENOMIC DNA]</scope>
    <source>
        <strain evidence="2 3">HZ17-383</strain>
    </source>
</reference>
<organism evidence="2 3">
    <name type="scientific">Vibrio parahaemolyticus</name>
    <dbReference type="NCBI Taxonomy" id="670"/>
    <lineage>
        <taxon>Bacteria</taxon>
        <taxon>Pseudomonadati</taxon>
        <taxon>Pseudomonadota</taxon>
        <taxon>Gammaproteobacteria</taxon>
        <taxon>Vibrionales</taxon>
        <taxon>Vibrionaceae</taxon>
        <taxon>Vibrio</taxon>
    </lineage>
</organism>
<accession>A0AA46QTN2</accession>